<reference evidence="3" key="1">
    <citation type="journal article" date="2019" name="Int. J. Syst. Evol. Microbiol.">
        <title>The Global Catalogue of Microorganisms (GCM) 10K type strain sequencing project: providing services to taxonomists for standard genome sequencing and annotation.</title>
        <authorList>
            <consortium name="The Broad Institute Genomics Platform"/>
            <consortium name="The Broad Institute Genome Sequencing Center for Infectious Disease"/>
            <person name="Wu L."/>
            <person name="Ma J."/>
        </authorList>
    </citation>
    <scope>NUCLEOTIDE SEQUENCE [LARGE SCALE GENOMIC DNA]</scope>
    <source>
        <strain evidence="3">CGMCC 1.16031</strain>
    </source>
</reference>
<sequence>MQNKKAGFARLFVTNISQLPLKTGRALPFVPLITKMRKIRFVCLAFFCEAGTFRDEKVIPALYYNNLLSAVLTVITVHLLTDTKREA</sequence>
<evidence type="ECO:0000313" key="2">
    <source>
        <dbReference type="EMBL" id="MFC6440601.1"/>
    </source>
</evidence>
<dbReference type="Proteomes" id="UP001596364">
    <property type="component" value="Unassembled WGS sequence"/>
</dbReference>
<dbReference type="EMBL" id="JBHSUS010000001">
    <property type="protein sequence ID" value="MFC6440601.1"/>
    <property type="molecule type" value="Genomic_DNA"/>
</dbReference>
<proteinExistence type="predicted"/>
<evidence type="ECO:0000313" key="3">
    <source>
        <dbReference type="Proteomes" id="UP001596364"/>
    </source>
</evidence>
<keyword evidence="1" id="KW-0472">Membrane</keyword>
<keyword evidence="1" id="KW-1133">Transmembrane helix</keyword>
<dbReference type="RefSeq" id="WP_131258403.1">
    <property type="nucleotide sequence ID" value="NZ_JBHSUS010000001.1"/>
</dbReference>
<feature type="transmembrane region" description="Helical" evidence="1">
    <location>
        <begin position="62"/>
        <end position="81"/>
    </location>
</feature>
<name>A0ABW1XLA6_9ALTE</name>
<gene>
    <name evidence="2" type="ORF">ACFP85_10630</name>
</gene>
<organism evidence="2 3">
    <name type="scientific">Pseudobowmanella zhangzhouensis</name>
    <dbReference type="NCBI Taxonomy" id="1537679"/>
    <lineage>
        <taxon>Bacteria</taxon>
        <taxon>Pseudomonadati</taxon>
        <taxon>Pseudomonadota</taxon>
        <taxon>Gammaproteobacteria</taxon>
        <taxon>Alteromonadales</taxon>
        <taxon>Alteromonadaceae</taxon>
    </lineage>
</organism>
<evidence type="ECO:0000256" key="1">
    <source>
        <dbReference type="SAM" id="Phobius"/>
    </source>
</evidence>
<keyword evidence="1" id="KW-0812">Transmembrane</keyword>
<keyword evidence="3" id="KW-1185">Reference proteome</keyword>
<comment type="caution">
    <text evidence="2">The sequence shown here is derived from an EMBL/GenBank/DDBJ whole genome shotgun (WGS) entry which is preliminary data.</text>
</comment>
<accession>A0ABW1XLA6</accession>
<protein>
    <submittedName>
        <fullName evidence="2">Uncharacterized protein</fullName>
    </submittedName>
</protein>